<evidence type="ECO:0000256" key="2">
    <source>
        <dbReference type="SAM" id="MobiDB-lite"/>
    </source>
</evidence>
<dbReference type="PANTHER" id="PTHR13452">
    <property type="entry name" value="THUMP DOMAIN CONTAINING PROTEIN 1-RELATED"/>
    <property type="match status" value="1"/>
</dbReference>
<proteinExistence type="predicted"/>
<dbReference type="Proteomes" id="UP000094020">
    <property type="component" value="Chromosome 7"/>
</dbReference>
<dbReference type="GeneID" id="30172055"/>
<dbReference type="RefSeq" id="XP_019011584.1">
    <property type="nucleotide sequence ID" value="XM_019155430.1"/>
</dbReference>
<dbReference type="GO" id="GO:0006400">
    <property type="term" value="P:tRNA modification"/>
    <property type="evidence" value="ECO:0007669"/>
    <property type="project" value="InterPro"/>
</dbReference>
<evidence type="ECO:0000313" key="6">
    <source>
        <dbReference type="Proteomes" id="UP000094020"/>
    </source>
</evidence>
<organism evidence="4">
    <name type="scientific">Kwoniella pini CBS 10737</name>
    <dbReference type="NCBI Taxonomy" id="1296096"/>
    <lineage>
        <taxon>Eukaryota</taxon>
        <taxon>Fungi</taxon>
        <taxon>Dikarya</taxon>
        <taxon>Basidiomycota</taxon>
        <taxon>Agaricomycotina</taxon>
        <taxon>Tremellomycetes</taxon>
        <taxon>Tremellales</taxon>
        <taxon>Cryptococcaceae</taxon>
        <taxon>Kwoniella</taxon>
    </lineage>
</organism>
<dbReference type="SMART" id="SM00981">
    <property type="entry name" value="THUMP"/>
    <property type="match status" value="1"/>
</dbReference>
<reference evidence="4" key="1">
    <citation type="submission" date="2013-07" db="EMBL/GenBank/DDBJ databases">
        <title>The Genome Sequence of Cryptococcus pinus CBS10737.</title>
        <authorList>
            <consortium name="The Broad Institute Genome Sequencing Platform"/>
            <person name="Cuomo C."/>
            <person name="Litvintseva A."/>
            <person name="Chen Y."/>
            <person name="Heitman J."/>
            <person name="Sun S."/>
            <person name="Springer D."/>
            <person name="Dromer F."/>
            <person name="Young S.K."/>
            <person name="Zeng Q."/>
            <person name="Gargeya S."/>
            <person name="Fitzgerald M."/>
            <person name="Abouelleil A."/>
            <person name="Alvarado L."/>
            <person name="Berlin A.M."/>
            <person name="Chapman S.B."/>
            <person name="Dewar J."/>
            <person name="Goldberg J."/>
            <person name="Griggs A."/>
            <person name="Gujja S."/>
            <person name="Hansen M."/>
            <person name="Howarth C."/>
            <person name="Imamovic A."/>
            <person name="Larimer J."/>
            <person name="McCowan C."/>
            <person name="Murphy C."/>
            <person name="Pearson M."/>
            <person name="Priest M."/>
            <person name="Roberts A."/>
            <person name="Saif S."/>
            <person name="Shea T."/>
            <person name="Sykes S."/>
            <person name="Wortman J."/>
            <person name="Nusbaum C."/>
            <person name="Birren B."/>
        </authorList>
    </citation>
    <scope>NUCLEOTIDE SEQUENCE [LARGE SCALE GENOMIC DNA]</scope>
    <source>
        <strain evidence="4">CBS 10737</strain>
    </source>
</reference>
<dbReference type="SUPFAM" id="SSF143437">
    <property type="entry name" value="THUMP domain-like"/>
    <property type="match status" value="1"/>
</dbReference>
<evidence type="ECO:0000313" key="4">
    <source>
        <dbReference type="EMBL" id="OCF50365.1"/>
    </source>
</evidence>
<sequence length="423" mass="47166">MSGQPGASGEKRKAQGGPSTQKHKFYKFKGQNRGGRGGGGRGRGGGGRGERGGGSTRLPRNDGHDDGKPKLNPLGKYRINPLPDILTAPGICVTTIMNKERSAEAELIDYLERIADEIYPETIEDDVEREGSEDLDFEAQLKKDLESMDQNNKSKRFRLCVHDMICVIYINVLPPLSPYKLVRHIMEQAESSARTQLKWCKRIIPIDGTSKATVKQLSELAAEIVKDGFKAEDSRPIKYAIDTNTRQSDRLERMSMIHTVAKQVSLLDKSHSVDLKNPEKTILLELYKNSVGMTILDDYERFKRYNPSSIASAAAQAKGKSQMNENSELSRSAKPVDVASQAEETNNQVTGTPKHIYRERRAEAIASKYTQNDLNKNDGQNDDHVEKDAEAGEILEEPQGILGEDWEERVANGKLERVRKDGN</sequence>
<name>A0A1B9I4B2_9TREE</name>
<dbReference type="EMBL" id="KI894010">
    <property type="protein sequence ID" value="OCF50365.1"/>
    <property type="molecule type" value="Genomic_DNA"/>
</dbReference>
<dbReference type="Pfam" id="PF02926">
    <property type="entry name" value="THUMP"/>
    <property type="match status" value="1"/>
</dbReference>
<reference evidence="5" key="4">
    <citation type="submission" date="2024-02" db="EMBL/GenBank/DDBJ databases">
        <title>Comparative genomics of Cryptococcus and Kwoniella reveals pathogenesis evolution and contrasting modes of karyotype evolution via chromosome fusion or intercentromeric recombination.</title>
        <authorList>
            <person name="Coelho M.A."/>
            <person name="David-Palma M."/>
            <person name="Shea T."/>
            <person name="Bowers K."/>
            <person name="McGinley-Smith S."/>
            <person name="Mohammad A.W."/>
            <person name="Gnirke A."/>
            <person name="Yurkov A.M."/>
            <person name="Nowrousian M."/>
            <person name="Sun S."/>
            <person name="Cuomo C.A."/>
            <person name="Heitman J."/>
        </authorList>
    </citation>
    <scope>NUCLEOTIDE SEQUENCE</scope>
    <source>
        <strain evidence="5">CBS 10737</strain>
    </source>
</reference>
<evidence type="ECO:0000256" key="1">
    <source>
        <dbReference type="PROSITE-ProRule" id="PRU00529"/>
    </source>
</evidence>
<evidence type="ECO:0000313" key="5">
    <source>
        <dbReference type="EMBL" id="WWC71452.1"/>
    </source>
</evidence>
<evidence type="ECO:0000259" key="3">
    <source>
        <dbReference type="PROSITE" id="PS51165"/>
    </source>
</evidence>
<dbReference type="PANTHER" id="PTHR13452:SF10">
    <property type="entry name" value="THUMP DOMAIN-CONTAINING PROTEIN 1"/>
    <property type="match status" value="1"/>
</dbReference>
<feature type="region of interest" description="Disordered" evidence="2">
    <location>
        <begin position="316"/>
        <end position="347"/>
    </location>
</feature>
<dbReference type="CDD" id="cd11717">
    <property type="entry name" value="THUMP_THUMPD1_like"/>
    <property type="match status" value="1"/>
</dbReference>
<dbReference type="GO" id="GO:0003723">
    <property type="term" value="F:RNA binding"/>
    <property type="evidence" value="ECO:0007669"/>
    <property type="project" value="UniProtKB-UniRule"/>
</dbReference>
<gene>
    <name evidence="4" type="ORF">I206_03686</name>
    <name evidence="5" type="ORF">I206_105408</name>
</gene>
<dbReference type="STRING" id="1296096.A0A1B9I4B2"/>
<keyword evidence="1" id="KW-0694">RNA-binding</keyword>
<reference evidence="4" key="3">
    <citation type="submission" date="2016-07" db="EMBL/GenBank/DDBJ databases">
        <title>Evolution of pathogenesis and genome organization in the Tremellales.</title>
        <authorList>
            <person name="Cuomo C."/>
            <person name="Litvintseva A."/>
            <person name="Heitman J."/>
            <person name="Chen Y."/>
            <person name="Sun S."/>
            <person name="Springer D."/>
            <person name="Dromer F."/>
            <person name="Young S."/>
            <person name="Zeng Q."/>
            <person name="Chapman S."/>
            <person name="Gujja S."/>
            <person name="Saif S."/>
            <person name="Birren B."/>
        </authorList>
    </citation>
    <scope>NUCLEOTIDE SEQUENCE</scope>
    <source>
        <strain evidence="4">CBS 10737</strain>
    </source>
</reference>
<dbReference type="EMBL" id="CP144525">
    <property type="protein sequence ID" value="WWC71452.1"/>
    <property type="molecule type" value="Genomic_DNA"/>
</dbReference>
<feature type="domain" description="THUMP" evidence="3">
    <location>
        <begin position="186"/>
        <end position="297"/>
    </location>
</feature>
<dbReference type="KEGG" id="kpin:30172055"/>
<accession>A0A1B9I4B2</accession>
<feature type="compositionally biased region" description="Basic and acidic residues" evidence="2">
    <location>
        <begin position="59"/>
        <end position="69"/>
    </location>
</feature>
<dbReference type="OrthoDB" id="367221at2759"/>
<dbReference type="InterPro" id="IPR004114">
    <property type="entry name" value="THUMP_dom"/>
</dbReference>
<dbReference type="Gene3D" id="3.30.2300.10">
    <property type="entry name" value="THUMP superfamily"/>
    <property type="match status" value="1"/>
</dbReference>
<reference evidence="5" key="2">
    <citation type="submission" date="2013-07" db="EMBL/GenBank/DDBJ databases">
        <authorList>
            <consortium name="The Broad Institute Genome Sequencing Platform"/>
            <person name="Cuomo C."/>
            <person name="Litvintseva A."/>
            <person name="Chen Y."/>
            <person name="Heitman J."/>
            <person name="Sun S."/>
            <person name="Springer D."/>
            <person name="Dromer F."/>
            <person name="Young S.K."/>
            <person name="Zeng Q."/>
            <person name="Gargeya S."/>
            <person name="Fitzgerald M."/>
            <person name="Abouelleil A."/>
            <person name="Alvarado L."/>
            <person name="Berlin A.M."/>
            <person name="Chapman S.B."/>
            <person name="Dewar J."/>
            <person name="Goldberg J."/>
            <person name="Griggs A."/>
            <person name="Gujja S."/>
            <person name="Hansen M."/>
            <person name="Howarth C."/>
            <person name="Imamovic A."/>
            <person name="Larimer J."/>
            <person name="McCowan C."/>
            <person name="Murphy C."/>
            <person name="Pearson M."/>
            <person name="Priest M."/>
            <person name="Roberts A."/>
            <person name="Saif S."/>
            <person name="Shea T."/>
            <person name="Sykes S."/>
            <person name="Wortman J."/>
            <person name="Nusbaum C."/>
            <person name="Birren B."/>
        </authorList>
    </citation>
    <scope>NUCLEOTIDE SEQUENCE</scope>
    <source>
        <strain evidence="5">CBS 10737</strain>
    </source>
</reference>
<feature type="region of interest" description="Disordered" evidence="2">
    <location>
        <begin position="1"/>
        <end position="76"/>
    </location>
</feature>
<dbReference type="AlphaFoldDB" id="A0A1B9I4B2"/>
<feature type="compositionally biased region" description="Gly residues" evidence="2">
    <location>
        <begin position="32"/>
        <end position="55"/>
    </location>
</feature>
<keyword evidence="6" id="KW-1185">Reference proteome</keyword>
<dbReference type="InterPro" id="IPR040183">
    <property type="entry name" value="THUMPD1-like"/>
</dbReference>
<protein>
    <recommendedName>
        <fullName evidence="3">THUMP domain-containing protein</fullName>
    </recommendedName>
</protein>
<dbReference type="PROSITE" id="PS51165">
    <property type="entry name" value="THUMP"/>
    <property type="match status" value="1"/>
</dbReference>